<keyword evidence="4" id="KW-1185">Reference proteome</keyword>
<proteinExistence type="predicted"/>
<name>A0AA38KZ79_TAXCH</name>
<dbReference type="OMA" id="EQYKSTM"/>
<accession>A0AA38KZ79</accession>
<feature type="region of interest" description="Disordered" evidence="1">
    <location>
        <begin position="106"/>
        <end position="125"/>
    </location>
</feature>
<comment type="caution">
    <text evidence="3">The sequence shown here is derived from an EMBL/GenBank/DDBJ whole genome shotgun (WGS) entry which is preliminary data.</text>
</comment>
<dbReference type="Pfam" id="PF05634">
    <property type="entry name" value="APO_RNA-bind"/>
    <property type="match status" value="2"/>
</dbReference>
<dbReference type="PROSITE" id="PS51499">
    <property type="entry name" value="APO"/>
    <property type="match status" value="2"/>
</dbReference>
<feature type="domain" description="APO" evidence="2">
    <location>
        <begin position="163"/>
        <end position="248"/>
    </location>
</feature>
<organism evidence="3 4">
    <name type="scientific">Taxus chinensis</name>
    <name type="common">Chinese yew</name>
    <name type="synonym">Taxus wallichiana var. chinensis</name>
    <dbReference type="NCBI Taxonomy" id="29808"/>
    <lineage>
        <taxon>Eukaryota</taxon>
        <taxon>Viridiplantae</taxon>
        <taxon>Streptophyta</taxon>
        <taxon>Embryophyta</taxon>
        <taxon>Tracheophyta</taxon>
        <taxon>Spermatophyta</taxon>
        <taxon>Pinopsida</taxon>
        <taxon>Pinidae</taxon>
        <taxon>Conifers II</taxon>
        <taxon>Cupressales</taxon>
        <taxon>Taxaceae</taxon>
        <taxon>Taxus</taxon>
    </lineage>
</organism>
<protein>
    <recommendedName>
        <fullName evidence="2">APO domain-containing protein</fullName>
    </recommendedName>
</protein>
<evidence type="ECO:0000256" key="1">
    <source>
        <dbReference type="SAM" id="MobiDB-lite"/>
    </source>
</evidence>
<dbReference type="PANTHER" id="PTHR10388">
    <property type="entry name" value="EUKARYOTIC TRANSLATION INITIATION FACTOR SUI1"/>
    <property type="match status" value="1"/>
</dbReference>
<evidence type="ECO:0000313" key="4">
    <source>
        <dbReference type="Proteomes" id="UP000824469"/>
    </source>
</evidence>
<dbReference type="Proteomes" id="UP000824469">
    <property type="component" value="Unassembled WGS sequence"/>
</dbReference>
<dbReference type="EMBL" id="JAHRHJ020000007">
    <property type="protein sequence ID" value="KAH9307355.1"/>
    <property type="molecule type" value="Genomic_DNA"/>
</dbReference>
<reference evidence="3 4" key="1">
    <citation type="journal article" date="2021" name="Nat. Plants">
        <title>The Taxus genome provides insights into paclitaxel biosynthesis.</title>
        <authorList>
            <person name="Xiong X."/>
            <person name="Gou J."/>
            <person name="Liao Q."/>
            <person name="Li Y."/>
            <person name="Zhou Q."/>
            <person name="Bi G."/>
            <person name="Li C."/>
            <person name="Du R."/>
            <person name="Wang X."/>
            <person name="Sun T."/>
            <person name="Guo L."/>
            <person name="Liang H."/>
            <person name="Lu P."/>
            <person name="Wu Y."/>
            <person name="Zhang Z."/>
            <person name="Ro D.K."/>
            <person name="Shang Y."/>
            <person name="Huang S."/>
            <person name="Yan J."/>
        </authorList>
    </citation>
    <scope>NUCLEOTIDE SEQUENCE [LARGE SCALE GENOMIC DNA]</scope>
    <source>
        <strain evidence="3">Ta-2019</strain>
    </source>
</reference>
<feature type="domain" description="APO" evidence="2">
    <location>
        <begin position="334"/>
        <end position="419"/>
    </location>
</feature>
<evidence type="ECO:0000259" key="2">
    <source>
        <dbReference type="PROSITE" id="PS51499"/>
    </source>
</evidence>
<sequence>MDTICFSHVNCPIPANNQVYPKFSFGGLLRSDFFGASNRKKQGMSNKSQSISLRLVLLESLGSRGHWHCKKLVITGEYPQNMDLPNSLPVTNKKPFPVPVKELRRAARERQKNSKGRRKRPLGPPRNGLLVQGLIPVAHQVFEARTRLINGISELLNVVPVHSCRHCSEVHVGPVGHPFKNCQGYNFGARNSLHEWGKAYSEDILVPLESFHLFDRLGRRVTHEERFSVERIPSVVELCIQAGLDLPQYPTRRRVEPVYYIGKEMVDPNEDEAIDDMQKTESTEIIDLYEPTQQTSMVPLSSEEIKNVAEETLKAWFTMRQGASKLMRKYHVKVCGYCPEVHVGFFGHRAQLCGEYKHQQRDGMHGWQTATIDDLIPPKYVWHVPDPHGPPLSNELKRFYGQAPAIVELCVQAGAMIPEEYKSMMRLDIVIPDSQELGLVA</sequence>
<dbReference type="InterPro" id="IPR023342">
    <property type="entry name" value="APO_dom"/>
</dbReference>
<dbReference type="AlphaFoldDB" id="A0AA38KZ79"/>
<dbReference type="GO" id="GO:0003723">
    <property type="term" value="F:RNA binding"/>
    <property type="evidence" value="ECO:0007669"/>
    <property type="project" value="InterPro"/>
</dbReference>
<evidence type="ECO:0000313" key="3">
    <source>
        <dbReference type="EMBL" id="KAH9307355.1"/>
    </source>
</evidence>
<gene>
    <name evidence="3" type="ORF">KI387_035266</name>
</gene>